<sequence>MTETLHHLIGQYGYIAVAIGCFFEGETSILIGVFAALRDMLTVEGVAAAAIVGTVLGDNLFFHIGRRMGRPALDRRPGWRAKTARVERLLERYGAPVMIGFRFLYGLRYVTPFVLGSLGVSPWRFFLLAGLGTLLWVGTITTIGVYLADAVQKALAHIQDVEQILVVVVLAAALIGYAVYRLRGRRTPPPSRG</sequence>
<reference evidence="3 4" key="1">
    <citation type="submission" date="2013-10" db="EMBL/GenBank/DDBJ databases">
        <title>Salinisphaera orenii MK-B5 Genome Sequencing.</title>
        <authorList>
            <person name="Lai Q."/>
            <person name="Li C."/>
            <person name="Shao Z."/>
        </authorList>
    </citation>
    <scope>NUCLEOTIDE SEQUENCE [LARGE SCALE GENOMIC DNA]</scope>
    <source>
        <strain evidence="3 4">MK-B5</strain>
    </source>
</reference>
<gene>
    <name evidence="3" type="ORF">SAOR_16405</name>
</gene>
<dbReference type="RefSeq" id="WP_123632370.1">
    <property type="nucleotide sequence ID" value="NZ_AYKH01000044.1"/>
</dbReference>
<dbReference type="GO" id="GO:0005886">
    <property type="term" value="C:plasma membrane"/>
    <property type="evidence" value="ECO:0007669"/>
    <property type="project" value="UniProtKB-ARBA"/>
</dbReference>
<protein>
    <submittedName>
        <fullName evidence="3">Membrane protein</fullName>
    </submittedName>
</protein>
<dbReference type="AlphaFoldDB" id="A0A423PEE6"/>
<feature type="transmembrane region" description="Helical" evidence="1">
    <location>
        <begin position="46"/>
        <end position="65"/>
    </location>
</feature>
<accession>A0A423PEE6</accession>
<keyword evidence="1" id="KW-0812">Transmembrane</keyword>
<organism evidence="3 4">
    <name type="scientific">Salinisphaera orenii MK-B5</name>
    <dbReference type="NCBI Taxonomy" id="856730"/>
    <lineage>
        <taxon>Bacteria</taxon>
        <taxon>Pseudomonadati</taxon>
        <taxon>Pseudomonadota</taxon>
        <taxon>Gammaproteobacteria</taxon>
        <taxon>Salinisphaerales</taxon>
        <taxon>Salinisphaeraceae</taxon>
        <taxon>Salinisphaera</taxon>
    </lineage>
</organism>
<comment type="caution">
    <text evidence="3">The sequence shown here is derived from an EMBL/GenBank/DDBJ whole genome shotgun (WGS) entry which is preliminary data.</text>
</comment>
<dbReference type="EMBL" id="AYKH01000044">
    <property type="protein sequence ID" value="ROO24011.1"/>
    <property type="molecule type" value="Genomic_DNA"/>
</dbReference>
<keyword evidence="1" id="KW-1133">Transmembrane helix</keyword>
<feature type="transmembrane region" description="Helical" evidence="1">
    <location>
        <begin position="125"/>
        <end position="148"/>
    </location>
</feature>
<name>A0A423PEE6_9GAMM</name>
<feature type="transmembrane region" description="Helical" evidence="1">
    <location>
        <begin position="86"/>
        <end position="105"/>
    </location>
</feature>
<feature type="transmembrane region" description="Helical" evidence="1">
    <location>
        <begin position="160"/>
        <end position="180"/>
    </location>
</feature>
<keyword evidence="4" id="KW-1185">Reference proteome</keyword>
<dbReference type="PANTHER" id="PTHR42709:SF2">
    <property type="entry name" value="INNER MEMBRANE PROTEIN YOHD"/>
    <property type="match status" value="1"/>
</dbReference>
<dbReference type="InterPro" id="IPR051311">
    <property type="entry name" value="DedA_domain"/>
</dbReference>
<evidence type="ECO:0000313" key="3">
    <source>
        <dbReference type="EMBL" id="ROO24011.1"/>
    </source>
</evidence>
<keyword evidence="1" id="KW-0472">Membrane</keyword>
<proteinExistence type="predicted"/>
<feature type="transmembrane region" description="Helical" evidence="1">
    <location>
        <begin position="12"/>
        <end position="34"/>
    </location>
</feature>
<evidence type="ECO:0000256" key="1">
    <source>
        <dbReference type="SAM" id="Phobius"/>
    </source>
</evidence>
<dbReference type="Proteomes" id="UP000283993">
    <property type="component" value="Unassembled WGS sequence"/>
</dbReference>
<evidence type="ECO:0000313" key="4">
    <source>
        <dbReference type="Proteomes" id="UP000283993"/>
    </source>
</evidence>
<dbReference type="Pfam" id="PF09335">
    <property type="entry name" value="VTT_dom"/>
    <property type="match status" value="1"/>
</dbReference>
<evidence type="ECO:0000259" key="2">
    <source>
        <dbReference type="Pfam" id="PF09335"/>
    </source>
</evidence>
<feature type="domain" description="VTT" evidence="2">
    <location>
        <begin position="42"/>
        <end position="144"/>
    </location>
</feature>
<dbReference type="InterPro" id="IPR032816">
    <property type="entry name" value="VTT_dom"/>
</dbReference>
<dbReference type="PANTHER" id="PTHR42709">
    <property type="entry name" value="ALKALINE PHOSPHATASE LIKE PROTEIN"/>
    <property type="match status" value="1"/>
</dbReference>